<evidence type="ECO:0000313" key="2">
    <source>
        <dbReference type="Proteomes" id="UP000887458"/>
    </source>
</evidence>
<comment type="caution">
    <text evidence="1">The sequence shown here is derived from an EMBL/GenBank/DDBJ whole genome shotgun (WGS) entry which is preliminary data.</text>
</comment>
<dbReference type="Proteomes" id="UP000887458">
    <property type="component" value="Unassembled WGS sequence"/>
</dbReference>
<name>A0ABQ8JKH4_DERPT</name>
<reference evidence="1 2" key="1">
    <citation type="journal article" date="2018" name="J. Allergy Clin. Immunol.">
        <title>High-quality assembly of Dermatophagoides pteronyssinus genome and transcriptome reveals a wide range of novel allergens.</title>
        <authorList>
            <person name="Liu X.Y."/>
            <person name="Yang K.Y."/>
            <person name="Wang M.Q."/>
            <person name="Kwok J.S."/>
            <person name="Zeng X."/>
            <person name="Yang Z."/>
            <person name="Xiao X.J."/>
            <person name="Lau C.P."/>
            <person name="Li Y."/>
            <person name="Huang Z.M."/>
            <person name="Ba J.G."/>
            <person name="Yim A.K."/>
            <person name="Ouyang C.Y."/>
            <person name="Ngai S.M."/>
            <person name="Chan T.F."/>
            <person name="Leung E.L."/>
            <person name="Liu L."/>
            <person name="Liu Z.G."/>
            <person name="Tsui S.K."/>
        </authorList>
    </citation>
    <scope>NUCLEOTIDE SEQUENCE [LARGE SCALE GENOMIC DNA]</scope>
    <source>
        <strain evidence="1">Derp</strain>
    </source>
</reference>
<dbReference type="EMBL" id="NJHN03000034">
    <property type="protein sequence ID" value="KAH9423112.1"/>
    <property type="molecule type" value="Genomic_DNA"/>
</dbReference>
<organism evidence="1 2">
    <name type="scientific">Dermatophagoides pteronyssinus</name>
    <name type="common">European house dust mite</name>
    <dbReference type="NCBI Taxonomy" id="6956"/>
    <lineage>
        <taxon>Eukaryota</taxon>
        <taxon>Metazoa</taxon>
        <taxon>Ecdysozoa</taxon>
        <taxon>Arthropoda</taxon>
        <taxon>Chelicerata</taxon>
        <taxon>Arachnida</taxon>
        <taxon>Acari</taxon>
        <taxon>Acariformes</taxon>
        <taxon>Sarcoptiformes</taxon>
        <taxon>Astigmata</taxon>
        <taxon>Psoroptidia</taxon>
        <taxon>Analgoidea</taxon>
        <taxon>Pyroglyphidae</taxon>
        <taxon>Dermatophagoidinae</taxon>
        <taxon>Dermatophagoides</taxon>
    </lineage>
</organism>
<reference evidence="1 2" key="2">
    <citation type="journal article" date="2022" name="Mol. Biol. Evol.">
        <title>Comparative Genomics Reveals Insights into the Divergent Evolution of Astigmatic Mites and Household Pest Adaptations.</title>
        <authorList>
            <person name="Xiong Q."/>
            <person name="Wan A.T."/>
            <person name="Liu X."/>
            <person name="Fung C.S."/>
            <person name="Xiao X."/>
            <person name="Malainual N."/>
            <person name="Hou J."/>
            <person name="Wang L."/>
            <person name="Wang M."/>
            <person name="Yang K.Y."/>
            <person name="Cui Y."/>
            <person name="Leung E.L."/>
            <person name="Nong W."/>
            <person name="Shin S.K."/>
            <person name="Au S.W."/>
            <person name="Jeong K.Y."/>
            <person name="Chew F.T."/>
            <person name="Hui J.H."/>
            <person name="Leung T.F."/>
            <person name="Tungtrongchitr A."/>
            <person name="Zhong N."/>
            <person name="Liu Z."/>
            <person name="Tsui S.K."/>
        </authorList>
    </citation>
    <scope>NUCLEOTIDE SEQUENCE [LARGE SCALE GENOMIC DNA]</scope>
    <source>
        <strain evidence="1">Derp</strain>
    </source>
</reference>
<gene>
    <name evidence="1" type="ORF">DERP_007706</name>
</gene>
<accession>A0ABQ8JKH4</accession>
<proteinExistence type="predicted"/>
<keyword evidence="2" id="KW-1185">Reference proteome</keyword>
<sequence length="69" mass="8313">MEYLHERIFLDLSIFEITMWTNFDFFTMSNDFFIGFMSSLIPSKYFGRDSLGSNIRAQRLQMHCNNWTV</sequence>
<protein>
    <submittedName>
        <fullName evidence="1">Uncharacterized protein</fullName>
    </submittedName>
</protein>
<evidence type="ECO:0000313" key="1">
    <source>
        <dbReference type="EMBL" id="KAH9423112.1"/>
    </source>
</evidence>